<feature type="compositionally biased region" description="Low complexity" evidence="1">
    <location>
        <begin position="444"/>
        <end position="459"/>
    </location>
</feature>
<dbReference type="GO" id="GO:0005930">
    <property type="term" value="C:axoneme"/>
    <property type="evidence" value="ECO:0007669"/>
    <property type="project" value="TreeGrafter"/>
</dbReference>
<dbReference type="Pfam" id="PF15244">
    <property type="entry name" value="HSD3"/>
    <property type="match status" value="1"/>
</dbReference>
<dbReference type="PANTHER" id="PTHR14917:SF4">
    <property type="entry name" value="SPERMATOGENESIS-ASSOCIATED 7"/>
    <property type="match status" value="1"/>
</dbReference>
<feature type="region of interest" description="Disordered" evidence="1">
    <location>
        <begin position="419"/>
        <end position="495"/>
    </location>
</feature>
<name>A0A026WU52_OOCBI</name>
<feature type="compositionally biased region" description="Polar residues" evidence="1">
    <location>
        <begin position="167"/>
        <end position="190"/>
    </location>
</feature>
<evidence type="ECO:0000313" key="3">
    <source>
        <dbReference type="Proteomes" id="UP000053097"/>
    </source>
</evidence>
<dbReference type="Proteomes" id="UP000053097">
    <property type="component" value="Unassembled WGS sequence"/>
</dbReference>
<dbReference type="GO" id="GO:0000226">
    <property type="term" value="P:microtubule cytoskeleton organization"/>
    <property type="evidence" value="ECO:0007669"/>
    <property type="project" value="TreeGrafter"/>
</dbReference>
<organism evidence="2 3">
    <name type="scientific">Ooceraea biroi</name>
    <name type="common">Clonal raider ant</name>
    <name type="synonym">Cerapachys biroi</name>
    <dbReference type="NCBI Taxonomy" id="2015173"/>
    <lineage>
        <taxon>Eukaryota</taxon>
        <taxon>Metazoa</taxon>
        <taxon>Ecdysozoa</taxon>
        <taxon>Arthropoda</taxon>
        <taxon>Hexapoda</taxon>
        <taxon>Insecta</taxon>
        <taxon>Pterygota</taxon>
        <taxon>Neoptera</taxon>
        <taxon>Endopterygota</taxon>
        <taxon>Hymenoptera</taxon>
        <taxon>Apocrita</taxon>
        <taxon>Aculeata</taxon>
        <taxon>Formicoidea</taxon>
        <taxon>Formicidae</taxon>
        <taxon>Dorylinae</taxon>
        <taxon>Ooceraea</taxon>
    </lineage>
</organism>
<dbReference type="STRING" id="2015173.A0A026WU52"/>
<feature type="region of interest" description="Disordered" evidence="1">
    <location>
        <begin position="124"/>
        <end position="145"/>
    </location>
</feature>
<dbReference type="PANTHER" id="PTHR14917">
    <property type="entry name" value="SPERMATOGENESIS-ASSOCIATED PROTEIN 7"/>
    <property type="match status" value="1"/>
</dbReference>
<feature type="compositionally biased region" description="Polar residues" evidence="1">
    <location>
        <begin position="127"/>
        <end position="140"/>
    </location>
</feature>
<gene>
    <name evidence="2" type="ORF">X777_15807</name>
</gene>
<dbReference type="GO" id="GO:0036064">
    <property type="term" value="C:ciliary basal body"/>
    <property type="evidence" value="ECO:0007669"/>
    <property type="project" value="TreeGrafter"/>
</dbReference>
<feature type="compositionally biased region" description="Basic and acidic residues" evidence="1">
    <location>
        <begin position="419"/>
        <end position="428"/>
    </location>
</feature>
<proteinExistence type="predicted"/>
<protein>
    <submittedName>
        <fullName evidence="2">Spermatogenesis-associated protein 7-like protein</fullName>
    </submittedName>
</protein>
<evidence type="ECO:0000313" key="2">
    <source>
        <dbReference type="EMBL" id="EZA59166.1"/>
    </source>
</evidence>
<dbReference type="OrthoDB" id="6263678at2759"/>
<accession>A0A026WU52</accession>
<dbReference type="AlphaFoldDB" id="A0A026WU52"/>
<reference evidence="2 3" key="1">
    <citation type="journal article" date="2014" name="Curr. Biol.">
        <title>The genome of the clonal raider ant Cerapachys biroi.</title>
        <authorList>
            <person name="Oxley P.R."/>
            <person name="Ji L."/>
            <person name="Fetter-Pruneda I."/>
            <person name="McKenzie S.K."/>
            <person name="Li C."/>
            <person name="Hu H."/>
            <person name="Zhang G."/>
            <person name="Kronauer D.J."/>
        </authorList>
    </citation>
    <scope>NUCLEOTIDE SEQUENCE [LARGE SCALE GENOMIC DNA]</scope>
</reference>
<keyword evidence="3" id="KW-1185">Reference proteome</keyword>
<dbReference type="InterPro" id="IPR029357">
    <property type="entry name" value="SPATA7"/>
</dbReference>
<dbReference type="EMBL" id="KK107109">
    <property type="protein sequence ID" value="EZA59166.1"/>
    <property type="molecule type" value="Genomic_DNA"/>
</dbReference>
<evidence type="ECO:0000256" key="1">
    <source>
        <dbReference type="SAM" id="MobiDB-lite"/>
    </source>
</evidence>
<feature type="region of interest" description="Disordered" evidence="1">
    <location>
        <begin position="160"/>
        <end position="200"/>
    </location>
</feature>
<sequence length="495" mass="56662">MIRCMRSKVNLKSSTYNQTGQSYFEQLEACNLMSWHLRRILLAKSVVDTKNKDYLLKKSRQCKVQGVGRERIYLHPDVIDDVIDRLAYDTQHHPVDILKMTVNPKRLDCCNCCNLDFRQRGRRQRSPSKSCRNTSPTTSRSPKRKKFICKTSSGKDLKCMRDISPTIDPSTGSRQSLSMFRPESQSLTQETSDHRSVLSSTSRSYDGSVCDAKSFEQFASKRSCQKEEDKKYIKFVYDITKDIMQNGFYTDKELQSVFKKHIDQNKRILNMNRMLYEIYQLKISLNIVDDSEEDEALDDLIHAQKLLSVSEIRPPTPPKVLDENKVMEKLESYQKMIDSEKRFLNGDKKSVTLVDANHELLVTEEDVLLSLMEGGIDPKQAQHICRNLLYRSRDAVVNETAQVDAETCSTDLKVDAPEELRDNDKQISEAETIESTRDSVANNSTSSSVKQETSSYSTSDFISTQAETIETKEDTKSETQTKSISENTEEVGVES</sequence>
<dbReference type="OMA" id="LTAYNSM"/>
<feature type="compositionally biased region" description="Basic and acidic residues" evidence="1">
    <location>
        <begin position="469"/>
        <end position="479"/>
    </location>
</feature>